<sequence length="272" mass="30686">MTAELHSHTLLLECYHPSAKLTEPPYFCASHGTNGLSLYEESEPNQRSVGRLGEMHNLYSRFRPYRRELERGGRRVLPRPGDVPGSRTFPGTVQDKGRGETVKQTLGLEAHELFTQLVAQTNLVKIGPRSGLFTCFVGVEEGVVRVWRDWLRDTAAKGRTTNSDISQEVVEEIGKGKEAVKEVDSDAKDLDDPQILWVSSLRNTGIRFNVRERKLQRNAPILIKSDEDMPVIYEIEYDELLIRTSHLLLMLEKSMVQEDNSSGKAVVFGSFG</sequence>
<dbReference type="AlphaFoldDB" id="A0A9W8XZC4"/>
<proteinExistence type="predicted"/>
<dbReference type="Proteomes" id="UP001140560">
    <property type="component" value="Unassembled WGS sequence"/>
</dbReference>
<feature type="region of interest" description="Disordered" evidence="1">
    <location>
        <begin position="75"/>
        <end position="98"/>
    </location>
</feature>
<protein>
    <submittedName>
        <fullName evidence="2">Uncharacterized protein</fullName>
    </submittedName>
</protein>
<dbReference type="EMBL" id="JAPEUY010000020">
    <property type="protein sequence ID" value="KAJ4363060.1"/>
    <property type="molecule type" value="Genomic_DNA"/>
</dbReference>
<evidence type="ECO:0000313" key="3">
    <source>
        <dbReference type="Proteomes" id="UP001140560"/>
    </source>
</evidence>
<name>A0A9W8XZC4_9PLEO</name>
<organism evidence="2 3">
    <name type="scientific">Neocucurbitaria cava</name>
    <dbReference type="NCBI Taxonomy" id="798079"/>
    <lineage>
        <taxon>Eukaryota</taxon>
        <taxon>Fungi</taxon>
        <taxon>Dikarya</taxon>
        <taxon>Ascomycota</taxon>
        <taxon>Pezizomycotina</taxon>
        <taxon>Dothideomycetes</taxon>
        <taxon>Pleosporomycetidae</taxon>
        <taxon>Pleosporales</taxon>
        <taxon>Pleosporineae</taxon>
        <taxon>Cucurbitariaceae</taxon>
        <taxon>Neocucurbitaria</taxon>
    </lineage>
</organism>
<evidence type="ECO:0000256" key="1">
    <source>
        <dbReference type="SAM" id="MobiDB-lite"/>
    </source>
</evidence>
<keyword evidence="3" id="KW-1185">Reference proteome</keyword>
<reference evidence="2" key="1">
    <citation type="submission" date="2022-10" db="EMBL/GenBank/DDBJ databases">
        <title>Tapping the CABI collections for fungal endophytes: first genome assemblies for Collariella, Neodidymelliopsis, Ascochyta clinopodiicola, Didymella pomorum, Didymosphaeria variabile, Neocosmospora piperis and Neocucurbitaria cava.</title>
        <authorList>
            <person name="Hill R."/>
        </authorList>
    </citation>
    <scope>NUCLEOTIDE SEQUENCE</scope>
    <source>
        <strain evidence="2">IMI 356814</strain>
    </source>
</reference>
<accession>A0A9W8XZC4</accession>
<dbReference type="OrthoDB" id="9981546at2759"/>
<gene>
    <name evidence="2" type="ORF">N0V83_010178</name>
</gene>
<evidence type="ECO:0000313" key="2">
    <source>
        <dbReference type="EMBL" id="KAJ4363060.1"/>
    </source>
</evidence>
<comment type="caution">
    <text evidence="2">The sequence shown here is derived from an EMBL/GenBank/DDBJ whole genome shotgun (WGS) entry which is preliminary data.</text>
</comment>